<gene>
    <name evidence="4" type="ORF">KD146_12325</name>
</gene>
<protein>
    <recommendedName>
        <fullName evidence="3">EF-hand domain-containing protein</fullName>
    </recommendedName>
</protein>
<keyword evidence="2" id="KW-0732">Signal</keyword>
<dbReference type="AlphaFoldDB" id="A0A942E7J0"/>
<dbReference type="PROSITE" id="PS00018">
    <property type="entry name" value="EF_HAND_1"/>
    <property type="match status" value="1"/>
</dbReference>
<dbReference type="GO" id="GO:0005509">
    <property type="term" value="F:calcium ion binding"/>
    <property type="evidence" value="ECO:0007669"/>
    <property type="project" value="InterPro"/>
</dbReference>
<evidence type="ECO:0000256" key="2">
    <source>
        <dbReference type="SAM" id="SignalP"/>
    </source>
</evidence>
<dbReference type="InterPro" id="IPR018247">
    <property type="entry name" value="EF_Hand_1_Ca_BS"/>
</dbReference>
<feature type="signal peptide" evidence="2">
    <location>
        <begin position="1"/>
        <end position="23"/>
    </location>
</feature>
<evidence type="ECO:0000259" key="3">
    <source>
        <dbReference type="PROSITE" id="PS50222"/>
    </source>
</evidence>
<dbReference type="InterPro" id="IPR011992">
    <property type="entry name" value="EF-hand-dom_pair"/>
</dbReference>
<evidence type="ECO:0000256" key="1">
    <source>
        <dbReference type="SAM" id="MobiDB-lite"/>
    </source>
</evidence>
<feature type="region of interest" description="Disordered" evidence="1">
    <location>
        <begin position="28"/>
        <end position="47"/>
    </location>
</feature>
<evidence type="ECO:0000313" key="5">
    <source>
        <dbReference type="Proteomes" id="UP000678281"/>
    </source>
</evidence>
<name>A0A942E7J0_9HYPH</name>
<feature type="chain" id="PRO_5037922275" description="EF-hand domain-containing protein" evidence="2">
    <location>
        <begin position="24"/>
        <end position="164"/>
    </location>
</feature>
<organism evidence="4 5">
    <name type="scientific">Devosia litorisediminis</name>
    <dbReference type="NCBI Taxonomy" id="2829817"/>
    <lineage>
        <taxon>Bacteria</taxon>
        <taxon>Pseudomonadati</taxon>
        <taxon>Pseudomonadota</taxon>
        <taxon>Alphaproteobacteria</taxon>
        <taxon>Hyphomicrobiales</taxon>
        <taxon>Devosiaceae</taxon>
        <taxon>Devosia</taxon>
    </lineage>
</organism>
<sequence length="164" mass="17578">MKTTTKLILAAATIALLASSAFAQTAGNSLTNGPRSPGPHGPFSASDFDHDSQVTRAEIDQFIAMGPERSVGMVAYFDQFDLNQDQVLDESEVASVQPEFAFDGSDANADGRLTLAEVTDYANERLYRQMGLGEFFDLIDIDGDDTVSAEEIEAAHVSGQLPRG</sequence>
<dbReference type="EMBL" id="JAGXTP010000001">
    <property type="protein sequence ID" value="MBS3849485.1"/>
    <property type="molecule type" value="Genomic_DNA"/>
</dbReference>
<dbReference type="Gene3D" id="1.10.238.10">
    <property type="entry name" value="EF-hand"/>
    <property type="match status" value="2"/>
</dbReference>
<dbReference type="RefSeq" id="WP_212658953.1">
    <property type="nucleotide sequence ID" value="NZ_JAGXTP010000001.1"/>
</dbReference>
<dbReference type="PROSITE" id="PS50222">
    <property type="entry name" value="EF_HAND_2"/>
    <property type="match status" value="1"/>
</dbReference>
<reference evidence="4" key="1">
    <citation type="submission" date="2021-04" db="EMBL/GenBank/DDBJ databases">
        <title>Devosia litorisediminis sp. nov., isolated from a sand dune.</title>
        <authorList>
            <person name="Park S."/>
            <person name="Yoon J.-H."/>
        </authorList>
    </citation>
    <scope>NUCLEOTIDE SEQUENCE</scope>
    <source>
        <strain evidence="4">BSSL-BM10</strain>
    </source>
</reference>
<feature type="domain" description="EF-hand" evidence="3">
    <location>
        <begin position="127"/>
        <end position="162"/>
    </location>
</feature>
<evidence type="ECO:0000313" key="4">
    <source>
        <dbReference type="EMBL" id="MBS3849485.1"/>
    </source>
</evidence>
<keyword evidence="5" id="KW-1185">Reference proteome</keyword>
<comment type="caution">
    <text evidence="4">The sequence shown here is derived from an EMBL/GenBank/DDBJ whole genome shotgun (WGS) entry which is preliminary data.</text>
</comment>
<dbReference type="InterPro" id="IPR002048">
    <property type="entry name" value="EF_hand_dom"/>
</dbReference>
<proteinExistence type="predicted"/>
<dbReference type="Proteomes" id="UP000678281">
    <property type="component" value="Unassembled WGS sequence"/>
</dbReference>
<accession>A0A942E7J0</accession>
<dbReference type="SUPFAM" id="SSF47473">
    <property type="entry name" value="EF-hand"/>
    <property type="match status" value="1"/>
</dbReference>